<evidence type="ECO:0000313" key="5">
    <source>
        <dbReference type="Proteomes" id="UP000182793"/>
    </source>
</evidence>
<keyword evidence="1" id="KW-0812">Transmembrane</keyword>
<sequence length="48" mass="5117">MKTSEIIELISSIGIALTGFGSALTGVAKVIKATKKEPQKTAQPRKFK</sequence>
<dbReference type="EMBL" id="FOTG01000004">
    <property type="protein sequence ID" value="SFL20906.1"/>
    <property type="molecule type" value="Genomic_DNA"/>
</dbReference>
<dbReference type="RefSeq" id="WP_180367887.1">
    <property type="nucleotide sequence ID" value="NZ_AUZH01000035.1"/>
</dbReference>
<evidence type="ECO:0000313" key="3">
    <source>
        <dbReference type="EMBL" id="SFL20906.1"/>
    </source>
</evidence>
<evidence type="ECO:0000313" key="4">
    <source>
        <dbReference type="Proteomes" id="UP000029382"/>
    </source>
</evidence>
<accession>A0A091BND1</accession>
<organism evidence="2 4">
    <name type="scientific">Streptococcus equinus JB1</name>
    <dbReference type="NCBI Taxonomy" id="1294274"/>
    <lineage>
        <taxon>Bacteria</taxon>
        <taxon>Bacillati</taxon>
        <taxon>Bacillota</taxon>
        <taxon>Bacilli</taxon>
        <taxon>Lactobacillales</taxon>
        <taxon>Streptococcaceae</taxon>
        <taxon>Streptococcus</taxon>
    </lineage>
</organism>
<comment type="caution">
    <text evidence="2">The sequence shown here is derived from an EMBL/GenBank/DDBJ whole genome shotgun (WGS) entry which is preliminary data.</text>
</comment>
<proteinExistence type="predicted"/>
<dbReference type="AlphaFoldDB" id="A0A091BND1"/>
<evidence type="ECO:0000256" key="1">
    <source>
        <dbReference type="SAM" id="Phobius"/>
    </source>
</evidence>
<evidence type="ECO:0000313" key="2">
    <source>
        <dbReference type="EMBL" id="KFN85955.1"/>
    </source>
</evidence>
<keyword evidence="1" id="KW-1133">Transmembrane helix</keyword>
<keyword evidence="1" id="KW-0472">Membrane</keyword>
<gene>
    <name evidence="2" type="ORF">H702_09330</name>
    <name evidence="3" type="ORF">SAMN02910290_00892</name>
</gene>
<reference evidence="3 5" key="2">
    <citation type="submission" date="2016-10" db="EMBL/GenBank/DDBJ databases">
        <authorList>
            <person name="Varghese N."/>
            <person name="Submissions S."/>
        </authorList>
    </citation>
    <scope>NUCLEOTIDE SEQUENCE [LARGE SCALE GENOMIC DNA]</scope>
    <source>
        <strain evidence="3 5">JB1</strain>
    </source>
</reference>
<dbReference type="EMBL" id="AUZH01000035">
    <property type="protein sequence ID" value="KFN85955.1"/>
    <property type="molecule type" value="Genomic_DNA"/>
</dbReference>
<dbReference type="Proteomes" id="UP000182793">
    <property type="component" value="Unassembled WGS sequence"/>
</dbReference>
<protein>
    <submittedName>
        <fullName evidence="2">Uncharacterized protein</fullName>
    </submittedName>
</protein>
<feature type="transmembrane region" description="Helical" evidence="1">
    <location>
        <begin position="6"/>
        <end position="31"/>
    </location>
</feature>
<dbReference type="Proteomes" id="UP000029382">
    <property type="component" value="Unassembled WGS sequence"/>
</dbReference>
<keyword evidence="5" id="KW-1185">Reference proteome</keyword>
<name>A0A091BND1_STREI</name>
<reference evidence="2 4" key="1">
    <citation type="journal article" date="2014" name="Genome Announc.">
        <title>Draft Genome Sequences of Streptococcus bovis Strains ATCC 33317 and JB1.</title>
        <authorList>
            <person name="Benahmed F.H."/>
            <person name="Gopinath G.R."/>
            <person name="Harbottle H."/>
            <person name="Cotta M.A."/>
            <person name="Luo Y."/>
            <person name="Henderson C."/>
            <person name="Teri P."/>
            <person name="Soppet D."/>
            <person name="Rasmussen M."/>
            <person name="Whitehead T.R."/>
            <person name="Davidson M."/>
        </authorList>
    </citation>
    <scope>NUCLEOTIDE SEQUENCE [LARGE SCALE GENOMIC DNA]</scope>
    <source>
        <strain evidence="2 4">JB1</strain>
    </source>
</reference>